<proteinExistence type="predicted"/>
<gene>
    <name evidence="1" type="ORF">A6M21_09345</name>
</gene>
<dbReference type="STRING" id="1838280.A6M21_09345"/>
<dbReference type="AlphaFoldDB" id="A0A1B7LFC3"/>
<accession>A0A1B7LFC3</accession>
<evidence type="ECO:0000313" key="1">
    <source>
        <dbReference type="EMBL" id="OAT82340.1"/>
    </source>
</evidence>
<name>A0A1B7LFC3_9FIRM</name>
<dbReference type="InterPro" id="IPR012341">
    <property type="entry name" value="6hp_glycosidase-like_sf"/>
</dbReference>
<dbReference type="GO" id="GO:0005975">
    <property type="term" value="P:carbohydrate metabolic process"/>
    <property type="evidence" value="ECO:0007669"/>
    <property type="project" value="InterPro"/>
</dbReference>
<organism evidence="1 2">
    <name type="scientific">Desulfotomaculum copahuensis</name>
    <dbReference type="NCBI Taxonomy" id="1838280"/>
    <lineage>
        <taxon>Bacteria</taxon>
        <taxon>Bacillati</taxon>
        <taxon>Bacillota</taxon>
        <taxon>Clostridia</taxon>
        <taxon>Eubacteriales</taxon>
        <taxon>Desulfotomaculaceae</taxon>
        <taxon>Desulfotomaculum</taxon>
    </lineage>
</organism>
<keyword evidence="2" id="KW-1185">Reference proteome</keyword>
<comment type="caution">
    <text evidence="1">The sequence shown here is derived from an EMBL/GenBank/DDBJ whole genome shotgun (WGS) entry which is preliminary data.</text>
</comment>
<evidence type="ECO:0000313" key="2">
    <source>
        <dbReference type="Proteomes" id="UP000078532"/>
    </source>
</evidence>
<dbReference type="Proteomes" id="UP000078532">
    <property type="component" value="Unassembled WGS sequence"/>
</dbReference>
<dbReference type="SUPFAM" id="SSF48208">
    <property type="entry name" value="Six-hairpin glycosidases"/>
    <property type="match status" value="1"/>
</dbReference>
<dbReference type="EMBL" id="LYVF01000137">
    <property type="protein sequence ID" value="OAT82340.1"/>
    <property type="molecule type" value="Genomic_DNA"/>
</dbReference>
<sequence length="368" mass="41908">MPSNQVIKRSFNFLRRNMQAQLSWLKGCQLLDAGNRADGAIARRPDRQWVTPYFANLAALAMLEEPAAHPLVERYLDWYLRHLRNDGAIPDHHYDHSMNLIKITRPDSEDAYAGTYLSLAARYRQKTGQTGWVRENLSGLKKVARVITGLMDKDGLTFALADYRVKYLMDNCEAYRGLADFAALLQALGDREAGYFKERAAAIAGGIESRLWNRRHACYHPAKTGRFGTKIDLKNFYPDAASQAFPALYGLTGPDSDRGAGLYALFNRHQPDWATIQPPGYPWTLLALYAAQHGDYERALAKLRHVREAYIIPQSEEWYCAEAAFFVLTCSQLLNKDNHRPKGPVLREFCQSRRAGRSLLIKHDQRPF</sequence>
<dbReference type="InterPro" id="IPR008928">
    <property type="entry name" value="6-hairpin_glycosidase_sf"/>
</dbReference>
<protein>
    <submittedName>
        <fullName evidence="1">Uncharacterized protein</fullName>
    </submittedName>
</protein>
<dbReference type="Gene3D" id="1.50.10.10">
    <property type="match status" value="1"/>
</dbReference>
<reference evidence="1 2" key="1">
    <citation type="submission" date="2016-04" db="EMBL/GenBank/DDBJ databases">
        <authorList>
            <person name="Evans L.H."/>
            <person name="Alamgir A."/>
            <person name="Owens N."/>
            <person name="Weber N.D."/>
            <person name="Virtaneva K."/>
            <person name="Barbian K."/>
            <person name="Babar A."/>
            <person name="Rosenke K."/>
        </authorList>
    </citation>
    <scope>NUCLEOTIDE SEQUENCE [LARGE SCALE GENOMIC DNA]</scope>
    <source>
        <strain evidence="1 2">LMa1</strain>
    </source>
</reference>